<dbReference type="GeneID" id="5546834"/>
<dbReference type="HOGENOM" id="CLU_338632_0_0_1"/>
<dbReference type="STRING" id="436907.A7TGS4"/>
<dbReference type="InParanoid" id="A7TGS4"/>
<protein>
    <submittedName>
        <fullName evidence="1">Uncharacterized protein</fullName>
    </submittedName>
</protein>
<dbReference type="AlphaFoldDB" id="A7TGS4"/>
<dbReference type="EMBL" id="DS480388">
    <property type="protein sequence ID" value="EDO18537.1"/>
    <property type="molecule type" value="Genomic_DNA"/>
</dbReference>
<evidence type="ECO:0000313" key="1">
    <source>
        <dbReference type="EMBL" id="EDO18537.1"/>
    </source>
</evidence>
<accession>A7TGS4</accession>
<dbReference type="OrthoDB" id="4035999at2759"/>
<dbReference type="eggNOG" id="ENOG502QTEC">
    <property type="taxonomic scope" value="Eukaryota"/>
</dbReference>
<reference evidence="1 2" key="1">
    <citation type="journal article" date="2007" name="Proc. Natl. Acad. Sci. U.S.A.">
        <title>Independent sorting-out of thousands of duplicated gene pairs in two yeast species descended from a whole-genome duplication.</title>
        <authorList>
            <person name="Scannell D.R."/>
            <person name="Frank A.C."/>
            <person name="Conant G.C."/>
            <person name="Byrne K.P."/>
            <person name="Woolfit M."/>
            <person name="Wolfe K.H."/>
        </authorList>
    </citation>
    <scope>NUCLEOTIDE SEQUENCE [LARGE SCALE GENOMIC DNA]</scope>
    <source>
        <strain evidence="2">ATCC 22028 / DSM 70294 / BCRC 21397 / CBS 2163 / NBRC 10782 / NRRL Y-8283 / UCD 57-17</strain>
    </source>
</reference>
<proteinExistence type="predicted"/>
<dbReference type="OMA" id="LVVCESH"/>
<sequence length="885" mass="99535">MRDRLRVKEMEYMSQLKQLLAICETFKGNGSSRLDPMMNVSCQTDIIANSLRLILVKYSSLPFYSDASLDFTALLSDLLEDRSLLDQYRLVLFTAIDLILNENISLFRIESHPQFVTCIINIYSRIIEYSSLALNSSDEFISLQKEFQYLFSTKYENLDSNLLKFNNVHDLHSFSNGLVSSFPVRLNEIVNRGYFILSIEKLNYKKIPVEIFQLSNGHLAIFKVDSEYIPSDKNDILSNLLNSKFQILNVGRSLLFPFLRKNDLVITNLLTGGCILKTKVGNNIELHIQSISELEWNKYWNLYFHKLFDEDNILQIDDTIITTSTLNKSTHHLQSFKIKYDEITKLRPENTTGLAIQAPAARSLKVKGLDNNVSNLQKSMLHRSKPLTGSLSSLIVDEMKFQKSYTTEDLSKTNNNISGVDAGISIENEIKNFRLSDNNTTDAINNKQTSLLSASNKNSPEKVNEVSDVDSIISELLDENEAGLISEQNIEASITSSPEYIPSFYKKKSSSLLSVFAKNKSKNKTRKLQSSDNILDNNSPIFGSSTSSSLFHTEEGTGTLNPDPELMTSSVSSKYNSELTDSNQDYFEVPDQFRKTSSNTVFEADGVKLSSWTGKGWSQLGNNSNSLSIIEIIKNNYALVLTCNEDTKYGNNGILICKISASWKCMRSTAQDIQFTILGGNIVSSIIPIQEKNLFSIRYTMAEGLINVLSHCMRGNLPISNTVSTLSSSTTAGTLSTANSSYFDSNSSTVSNSFSNLSELGAYDEGVKVSKNTKDYKTSLLLPSIRVKYHQQTSDNYWKAMGTGNVNIYSQEYQKVKIACKFEITYVDSNNRKEKKSSTFVSYLHKINKVGRTGISLTDFATNNCQLLEFQNQIVADQVFKLLFQ</sequence>
<dbReference type="RefSeq" id="XP_001646395.1">
    <property type="nucleotide sequence ID" value="XM_001646345.1"/>
</dbReference>
<evidence type="ECO:0000313" key="2">
    <source>
        <dbReference type="Proteomes" id="UP000000267"/>
    </source>
</evidence>
<dbReference type="Proteomes" id="UP000000267">
    <property type="component" value="Unassembled WGS sequence"/>
</dbReference>
<keyword evidence="2" id="KW-1185">Reference proteome</keyword>
<gene>
    <name evidence="1" type="ORF">Kpol_2001p42</name>
</gene>
<dbReference type="FunCoup" id="A7TGS4">
    <property type="interactions" value="3"/>
</dbReference>
<organism evidence="2">
    <name type="scientific">Vanderwaltozyma polyspora (strain ATCC 22028 / DSM 70294 / BCRC 21397 / CBS 2163 / NBRC 10782 / NRRL Y-8283 / UCD 57-17)</name>
    <name type="common">Kluyveromyces polysporus</name>
    <dbReference type="NCBI Taxonomy" id="436907"/>
    <lineage>
        <taxon>Eukaryota</taxon>
        <taxon>Fungi</taxon>
        <taxon>Dikarya</taxon>
        <taxon>Ascomycota</taxon>
        <taxon>Saccharomycotina</taxon>
        <taxon>Saccharomycetes</taxon>
        <taxon>Saccharomycetales</taxon>
        <taxon>Saccharomycetaceae</taxon>
        <taxon>Vanderwaltozyma</taxon>
    </lineage>
</organism>
<dbReference type="PhylomeDB" id="A7TGS4"/>
<name>A7TGS4_VANPO</name>
<dbReference type="KEGG" id="vpo:Kpol_2001p42"/>